<proteinExistence type="inferred from homology"/>
<dbReference type="Gene3D" id="3.90.226.10">
    <property type="entry name" value="2-enoyl-CoA Hydratase, Chain A, domain 1"/>
    <property type="match status" value="1"/>
</dbReference>
<dbReference type="Gene3D" id="1.10.12.10">
    <property type="entry name" value="Lyase 2-enoyl-coa Hydratase, Chain A, domain 2"/>
    <property type="match status" value="1"/>
</dbReference>
<protein>
    <submittedName>
        <fullName evidence="4">Enoyl-CoA hydratase</fullName>
        <ecNumber evidence="4">4.2.1.17</ecNumber>
    </submittedName>
</protein>
<evidence type="ECO:0000256" key="3">
    <source>
        <dbReference type="SAM" id="MobiDB-lite"/>
    </source>
</evidence>
<dbReference type="RefSeq" id="WP_310227615.1">
    <property type="nucleotide sequence ID" value="NZ_JAVDWV010000028.1"/>
</dbReference>
<dbReference type="InterPro" id="IPR001753">
    <property type="entry name" value="Enoyl-CoA_hydra/iso"/>
</dbReference>
<dbReference type="InterPro" id="IPR014748">
    <property type="entry name" value="Enoyl-CoA_hydra_C"/>
</dbReference>
<dbReference type="PANTHER" id="PTHR11941:SF54">
    <property type="entry name" value="ENOYL-COA HYDRATASE, MITOCHONDRIAL"/>
    <property type="match status" value="1"/>
</dbReference>
<dbReference type="GO" id="GO:0004300">
    <property type="term" value="F:enoyl-CoA hydratase activity"/>
    <property type="evidence" value="ECO:0007669"/>
    <property type="project" value="UniProtKB-EC"/>
</dbReference>
<dbReference type="Pfam" id="PF00378">
    <property type="entry name" value="ECH_1"/>
    <property type="match status" value="1"/>
</dbReference>
<sequence length="271" mass="29479">MSENNIRTEWAPGHEGVLVVTIDNAPANAMKLSMFRELRNLFEGIRDTHVAARCVILTAEGKIFCAGADTRELAARTTEMQVARSEVSRSCFEAIRRCSLPVVGAVNGPAVGAGVVLAACCDIVLASENAHFSLTEVLIGALGGTLHTTRLVPNKLMRYMALTGQRVDAHTVARYGGILEVLSRETLMDRALEIAGQIASLSPYGVQLMKESINLTEELPLTEGYRIEQLYTTLASNLPDAKEAAASMSEKRKPQWSGQTISLHRTNEPER</sequence>
<dbReference type="SUPFAM" id="SSF52096">
    <property type="entry name" value="ClpP/crotonase"/>
    <property type="match status" value="1"/>
</dbReference>
<evidence type="ECO:0000256" key="2">
    <source>
        <dbReference type="ARBA" id="ARBA00023239"/>
    </source>
</evidence>
<keyword evidence="2 4" id="KW-0456">Lyase</keyword>
<evidence type="ECO:0000313" key="4">
    <source>
        <dbReference type="EMBL" id="MDR7157086.1"/>
    </source>
</evidence>
<comment type="similarity">
    <text evidence="1">Belongs to the enoyl-CoA hydratase/isomerase family.</text>
</comment>
<dbReference type="PANTHER" id="PTHR11941">
    <property type="entry name" value="ENOYL-COA HYDRATASE-RELATED"/>
    <property type="match status" value="1"/>
</dbReference>
<dbReference type="EC" id="4.2.1.17" evidence="4"/>
<evidence type="ECO:0000256" key="1">
    <source>
        <dbReference type="ARBA" id="ARBA00005254"/>
    </source>
</evidence>
<evidence type="ECO:0000313" key="5">
    <source>
        <dbReference type="Proteomes" id="UP001267638"/>
    </source>
</evidence>
<dbReference type="Proteomes" id="UP001267638">
    <property type="component" value="Unassembled WGS sequence"/>
</dbReference>
<reference evidence="4 5" key="1">
    <citation type="submission" date="2023-07" db="EMBL/GenBank/DDBJ databases">
        <title>Sorghum-associated microbial communities from plants grown in Nebraska, USA.</title>
        <authorList>
            <person name="Schachtman D."/>
        </authorList>
    </citation>
    <scope>NUCLEOTIDE SEQUENCE [LARGE SCALE GENOMIC DNA]</scope>
    <source>
        <strain evidence="4 5">4256</strain>
    </source>
</reference>
<keyword evidence="5" id="KW-1185">Reference proteome</keyword>
<dbReference type="EMBL" id="JAVDWV010000028">
    <property type="protein sequence ID" value="MDR7157086.1"/>
    <property type="molecule type" value="Genomic_DNA"/>
</dbReference>
<accession>A0ABU1X673</accession>
<dbReference type="CDD" id="cd06558">
    <property type="entry name" value="crotonase-like"/>
    <property type="match status" value="1"/>
</dbReference>
<feature type="region of interest" description="Disordered" evidence="3">
    <location>
        <begin position="245"/>
        <end position="271"/>
    </location>
</feature>
<organism evidence="4 5">
    <name type="scientific">Sphingobium xenophagum</name>
    <dbReference type="NCBI Taxonomy" id="121428"/>
    <lineage>
        <taxon>Bacteria</taxon>
        <taxon>Pseudomonadati</taxon>
        <taxon>Pseudomonadota</taxon>
        <taxon>Alphaproteobacteria</taxon>
        <taxon>Sphingomonadales</taxon>
        <taxon>Sphingomonadaceae</taxon>
        <taxon>Sphingobium</taxon>
    </lineage>
</organism>
<gene>
    <name evidence="4" type="ORF">J2W40_003934</name>
</gene>
<dbReference type="InterPro" id="IPR029045">
    <property type="entry name" value="ClpP/crotonase-like_dom_sf"/>
</dbReference>
<comment type="caution">
    <text evidence="4">The sequence shown here is derived from an EMBL/GenBank/DDBJ whole genome shotgun (WGS) entry which is preliminary data.</text>
</comment>
<name>A0ABU1X673_SPHXE</name>